<dbReference type="RefSeq" id="WP_235293443.1">
    <property type="nucleotide sequence ID" value="NZ_BSOH01000037.1"/>
</dbReference>
<evidence type="ECO:0000313" key="2">
    <source>
        <dbReference type="Proteomes" id="UP001156666"/>
    </source>
</evidence>
<accession>A0AA37WFE9</accession>
<protein>
    <submittedName>
        <fullName evidence="1">Uncharacterized protein</fullName>
    </submittedName>
</protein>
<reference evidence="1" key="1">
    <citation type="journal article" date="2014" name="Int. J. Syst. Evol. Microbiol.">
        <title>Complete genome sequence of Corynebacterium casei LMG S-19264T (=DSM 44701T), isolated from a smear-ripened cheese.</title>
        <authorList>
            <consortium name="US DOE Joint Genome Institute (JGI-PGF)"/>
            <person name="Walter F."/>
            <person name="Albersmeier A."/>
            <person name="Kalinowski J."/>
            <person name="Ruckert C."/>
        </authorList>
    </citation>
    <scope>NUCLEOTIDE SEQUENCE</scope>
    <source>
        <strain evidence="1">NBRC 108769</strain>
    </source>
</reference>
<gene>
    <name evidence="1" type="ORF">GCM10007940_45320</name>
</gene>
<proteinExistence type="predicted"/>
<dbReference type="AlphaFoldDB" id="A0AA37WFE9"/>
<organism evidence="1 2">
    <name type="scientific">Portibacter lacus</name>
    <dbReference type="NCBI Taxonomy" id="1099794"/>
    <lineage>
        <taxon>Bacteria</taxon>
        <taxon>Pseudomonadati</taxon>
        <taxon>Bacteroidota</taxon>
        <taxon>Saprospiria</taxon>
        <taxon>Saprospirales</taxon>
        <taxon>Haliscomenobacteraceae</taxon>
        <taxon>Portibacter</taxon>
    </lineage>
</organism>
<dbReference type="Proteomes" id="UP001156666">
    <property type="component" value="Unassembled WGS sequence"/>
</dbReference>
<reference evidence="1" key="2">
    <citation type="submission" date="2023-01" db="EMBL/GenBank/DDBJ databases">
        <title>Draft genome sequence of Portibacter lacus strain NBRC 108769.</title>
        <authorList>
            <person name="Sun Q."/>
            <person name="Mori K."/>
        </authorList>
    </citation>
    <scope>NUCLEOTIDE SEQUENCE</scope>
    <source>
        <strain evidence="1">NBRC 108769</strain>
    </source>
</reference>
<name>A0AA37WFE9_9BACT</name>
<keyword evidence="2" id="KW-1185">Reference proteome</keyword>
<evidence type="ECO:0000313" key="1">
    <source>
        <dbReference type="EMBL" id="GLR19916.1"/>
    </source>
</evidence>
<comment type="caution">
    <text evidence="1">The sequence shown here is derived from an EMBL/GenBank/DDBJ whole genome shotgun (WGS) entry which is preliminary data.</text>
</comment>
<sequence>MKKNKYSGILGVLTERGKNGTAEDVDIIMSQLTSETNLVMTRFIDFALSLVEKQEGIERLKYYLFKGTLIQRNYSSLFFNRRLDYEIVMEVYKQGAIDEIQAFAR</sequence>
<dbReference type="EMBL" id="BSOH01000037">
    <property type="protein sequence ID" value="GLR19916.1"/>
    <property type="molecule type" value="Genomic_DNA"/>
</dbReference>